<keyword evidence="4 8" id="KW-0812">Transmembrane</keyword>
<sequence>MKNKNKRYLFPAGMIISFFLDGTIQFIFTPQLQSQTTIMVSHLLLLWLIMGIFYSDNKHLELWAFGIGLAFDSYYTGILGVYMILLPLIVYLTKIAYQYFEPSFFVLLLIYFIDLTVLEVSYYAINEMIGFANESVTTFISTSFGPTLAFNLVLFVILYYPISKLMESVNRYN</sequence>
<dbReference type="GO" id="GO:0005886">
    <property type="term" value="C:plasma membrane"/>
    <property type="evidence" value="ECO:0007669"/>
    <property type="project" value="UniProtKB-SubCell"/>
</dbReference>
<dbReference type="Pfam" id="PF04093">
    <property type="entry name" value="MreD"/>
    <property type="match status" value="1"/>
</dbReference>
<protein>
    <submittedName>
        <fullName evidence="9">Rod shape-determining protein MreD</fullName>
    </submittedName>
</protein>
<dbReference type="OrthoDB" id="2148512at2"/>
<feature type="transmembrane region" description="Helical" evidence="8">
    <location>
        <begin position="36"/>
        <end position="54"/>
    </location>
</feature>
<evidence type="ECO:0000256" key="5">
    <source>
        <dbReference type="ARBA" id="ARBA00022960"/>
    </source>
</evidence>
<dbReference type="GO" id="GO:0008360">
    <property type="term" value="P:regulation of cell shape"/>
    <property type="evidence" value="ECO:0007669"/>
    <property type="project" value="UniProtKB-KW"/>
</dbReference>
<evidence type="ECO:0000313" key="10">
    <source>
        <dbReference type="Proteomes" id="UP000051450"/>
    </source>
</evidence>
<keyword evidence="6 8" id="KW-1133">Transmembrane helix</keyword>
<dbReference type="Proteomes" id="UP000051450">
    <property type="component" value="Unassembled WGS sequence"/>
</dbReference>
<organism evidence="9 10">
    <name type="scientific">Dellaglioa algida DSM 15638</name>
    <dbReference type="NCBI Taxonomy" id="1423719"/>
    <lineage>
        <taxon>Bacteria</taxon>
        <taxon>Bacillati</taxon>
        <taxon>Bacillota</taxon>
        <taxon>Bacilli</taxon>
        <taxon>Lactobacillales</taxon>
        <taxon>Lactobacillaceae</taxon>
        <taxon>Dellaglioa</taxon>
    </lineage>
</organism>
<evidence type="ECO:0000256" key="1">
    <source>
        <dbReference type="ARBA" id="ARBA00004651"/>
    </source>
</evidence>
<comment type="similarity">
    <text evidence="2">Belongs to the MreD family.</text>
</comment>
<evidence type="ECO:0000313" key="9">
    <source>
        <dbReference type="EMBL" id="KRK46282.1"/>
    </source>
</evidence>
<gene>
    <name evidence="9" type="ORF">FC66_GL000785</name>
</gene>
<dbReference type="PATRIC" id="fig|1423719.4.peg.796"/>
<dbReference type="NCBIfam" id="TIGR03426">
    <property type="entry name" value="shape_MreD"/>
    <property type="match status" value="1"/>
</dbReference>
<reference evidence="9 10" key="1">
    <citation type="journal article" date="2015" name="Genome Announc.">
        <title>Expanding the biotechnology potential of lactobacilli through comparative genomics of 213 strains and associated genera.</title>
        <authorList>
            <person name="Sun Z."/>
            <person name="Harris H.M."/>
            <person name="McCann A."/>
            <person name="Guo C."/>
            <person name="Argimon S."/>
            <person name="Zhang W."/>
            <person name="Yang X."/>
            <person name="Jeffery I.B."/>
            <person name="Cooney J.C."/>
            <person name="Kagawa T.F."/>
            <person name="Liu W."/>
            <person name="Song Y."/>
            <person name="Salvetti E."/>
            <person name="Wrobel A."/>
            <person name="Rasinkangas P."/>
            <person name="Parkhill J."/>
            <person name="Rea M.C."/>
            <person name="O'Sullivan O."/>
            <person name="Ritari J."/>
            <person name="Douillard F.P."/>
            <person name="Paul Ross R."/>
            <person name="Yang R."/>
            <person name="Briner A.E."/>
            <person name="Felis G.E."/>
            <person name="de Vos W.M."/>
            <person name="Barrangou R."/>
            <person name="Klaenhammer T.R."/>
            <person name="Caufield P.W."/>
            <person name="Cui Y."/>
            <person name="Zhang H."/>
            <person name="O'Toole P.W."/>
        </authorList>
    </citation>
    <scope>NUCLEOTIDE SEQUENCE [LARGE SCALE GENOMIC DNA]</scope>
    <source>
        <strain evidence="9 10">DSM 15638</strain>
    </source>
</reference>
<keyword evidence="3" id="KW-1003">Cell membrane</keyword>
<feature type="transmembrane region" description="Helical" evidence="8">
    <location>
        <begin position="144"/>
        <end position="162"/>
    </location>
</feature>
<feature type="transmembrane region" description="Helical" evidence="8">
    <location>
        <begin position="104"/>
        <end position="124"/>
    </location>
</feature>
<feature type="transmembrane region" description="Helical" evidence="8">
    <location>
        <begin position="12"/>
        <end position="29"/>
    </location>
</feature>
<dbReference type="EMBL" id="AZDI01000002">
    <property type="protein sequence ID" value="KRK46282.1"/>
    <property type="molecule type" value="Genomic_DNA"/>
</dbReference>
<accession>A0A0R1HSQ7</accession>
<dbReference type="AlphaFoldDB" id="A0A0R1HSQ7"/>
<comment type="subcellular location">
    <subcellularLocation>
        <location evidence="1">Cell membrane</location>
        <topology evidence="1">Multi-pass membrane protein</topology>
    </subcellularLocation>
</comment>
<name>A0A0R1HSQ7_9LACO</name>
<dbReference type="STRING" id="1423719.FC66_GL000785"/>
<keyword evidence="10" id="KW-1185">Reference proteome</keyword>
<keyword evidence="7 8" id="KW-0472">Membrane</keyword>
<evidence type="ECO:0000256" key="7">
    <source>
        <dbReference type="ARBA" id="ARBA00023136"/>
    </source>
</evidence>
<comment type="caution">
    <text evidence="9">The sequence shown here is derived from an EMBL/GenBank/DDBJ whole genome shotgun (WGS) entry which is preliminary data.</text>
</comment>
<proteinExistence type="inferred from homology"/>
<dbReference type="GeneID" id="83548447"/>
<evidence type="ECO:0000256" key="2">
    <source>
        <dbReference type="ARBA" id="ARBA00007776"/>
    </source>
</evidence>
<dbReference type="RefSeq" id="WP_057973854.1">
    <property type="nucleotide sequence ID" value="NZ_AZDI01000002.1"/>
</dbReference>
<evidence type="ECO:0000256" key="6">
    <source>
        <dbReference type="ARBA" id="ARBA00022989"/>
    </source>
</evidence>
<evidence type="ECO:0000256" key="3">
    <source>
        <dbReference type="ARBA" id="ARBA00022475"/>
    </source>
</evidence>
<evidence type="ECO:0000256" key="8">
    <source>
        <dbReference type="SAM" id="Phobius"/>
    </source>
</evidence>
<dbReference type="InterPro" id="IPR007227">
    <property type="entry name" value="Cell_shape_determining_MreD"/>
</dbReference>
<keyword evidence="5" id="KW-0133">Cell shape</keyword>
<evidence type="ECO:0000256" key="4">
    <source>
        <dbReference type="ARBA" id="ARBA00022692"/>
    </source>
</evidence>